<dbReference type="AlphaFoldDB" id="A6X7L4"/>
<evidence type="ECO:0000313" key="1">
    <source>
        <dbReference type="EMBL" id="ABS17218.1"/>
    </source>
</evidence>
<keyword evidence="2" id="KW-1185">Reference proteome</keyword>
<organism evidence="1 2">
    <name type="scientific">Brucella anthropi (strain ATCC 49188 / DSM 6882 / CCUG 24695 / JCM 21032 / LMG 3331 / NBRC 15819 / NCTC 12168 / Alc 37)</name>
    <name type="common">Ochrobactrum anthropi</name>
    <dbReference type="NCBI Taxonomy" id="439375"/>
    <lineage>
        <taxon>Bacteria</taxon>
        <taxon>Pseudomonadati</taxon>
        <taxon>Pseudomonadota</taxon>
        <taxon>Alphaproteobacteria</taxon>
        <taxon>Hyphomicrobiales</taxon>
        <taxon>Brucellaceae</taxon>
        <taxon>Brucella/Ochrobactrum group</taxon>
        <taxon>Brucella</taxon>
    </lineage>
</organism>
<accession>A6X7L4</accession>
<dbReference type="EMBL" id="CP000760">
    <property type="protein sequence ID" value="ABS17218.1"/>
    <property type="molecule type" value="Genomic_DNA"/>
</dbReference>
<dbReference type="HOGENOM" id="CLU_159963_0_0_5"/>
<gene>
    <name evidence="1" type="ordered locus">Oant_4531</name>
</gene>
<evidence type="ECO:0000313" key="2">
    <source>
        <dbReference type="Proteomes" id="UP000002301"/>
    </source>
</evidence>
<dbReference type="KEGG" id="oan:Oant_4531"/>
<dbReference type="PhylomeDB" id="A6X7L4"/>
<name>A6X7L4_BRUA4</name>
<geneLocation type="plasmid" evidence="1 2">
    <name>pOANT01</name>
</geneLocation>
<dbReference type="Proteomes" id="UP000002301">
    <property type="component" value="Plasmid pOANT01"/>
</dbReference>
<keyword evidence="1" id="KW-0614">Plasmid</keyword>
<proteinExistence type="predicted"/>
<sequence>MTIRQNDHPWIKRQQRSVILLQPQEVKMNVANLQIEGLCMAISAINHALVEKGMLTQLELNRALKNAEAIARSDERFVEDLNPSSRDAVCFPIRILEAANKETTPRSSKFFSELARMVGETKEPYNDMY</sequence>
<protein>
    <submittedName>
        <fullName evidence="1">Uncharacterized protein</fullName>
    </submittedName>
</protein>
<reference evidence="1 2" key="1">
    <citation type="journal article" date="2011" name="J. Bacteriol.">
        <title>Genome of Ochrobactrum anthropi ATCC 49188 T, a versatile opportunistic pathogen and symbiont of several eukaryotic hosts.</title>
        <authorList>
            <person name="Chain P.S."/>
            <person name="Lang D.M."/>
            <person name="Comerci D.J."/>
            <person name="Malfatti S.A."/>
            <person name="Vergez L.M."/>
            <person name="Shin M."/>
            <person name="Ugalde R.A."/>
            <person name="Garcia E."/>
            <person name="Tolmasky M.E."/>
        </authorList>
    </citation>
    <scope>NUCLEOTIDE SEQUENCE [LARGE SCALE GENOMIC DNA]</scope>
    <source>
        <strain evidence="2">ATCC 49188 / DSM 6882 / CCUG 24695 / JCM 21032 / LMG 3331 / NBRC 15819 / NCTC 12168 / Alc 37</strain>
    </source>
</reference>